<sequence>MRQQCTHKEGEHEATTNQRPCTFKDEELEATTLSSSPFPTKGEAHHHWYGHHAARDAVTLAKDTVELRQLLSPLLLVQDAPPLHQTRATNIQEDEIQRPCDCKRGRNKKM</sequence>
<organism evidence="2 3">
    <name type="scientific">Stylosanthes scabra</name>
    <dbReference type="NCBI Taxonomy" id="79078"/>
    <lineage>
        <taxon>Eukaryota</taxon>
        <taxon>Viridiplantae</taxon>
        <taxon>Streptophyta</taxon>
        <taxon>Embryophyta</taxon>
        <taxon>Tracheophyta</taxon>
        <taxon>Spermatophyta</taxon>
        <taxon>Magnoliopsida</taxon>
        <taxon>eudicotyledons</taxon>
        <taxon>Gunneridae</taxon>
        <taxon>Pentapetalae</taxon>
        <taxon>rosids</taxon>
        <taxon>fabids</taxon>
        <taxon>Fabales</taxon>
        <taxon>Fabaceae</taxon>
        <taxon>Papilionoideae</taxon>
        <taxon>50 kb inversion clade</taxon>
        <taxon>dalbergioids sensu lato</taxon>
        <taxon>Dalbergieae</taxon>
        <taxon>Pterocarpus clade</taxon>
        <taxon>Stylosanthes</taxon>
    </lineage>
</organism>
<feature type="compositionally biased region" description="Basic and acidic residues" evidence="1">
    <location>
        <begin position="95"/>
        <end position="104"/>
    </location>
</feature>
<feature type="compositionally biased region" description="Basic and acidic residues" evidence="1">
    <location>
        <begin position="1"/>
        <end position="14"/>
    </location>
</feature>
<feature type="region of interest" description="Disordered" evidence="1">
    <location>
        <begin position="86"/>
        <end position="110"/>
    </location>
</feature>
<dbReference type="Proteomes" id="UP001341840">
    <property type="component" value="Unassembled WGS sequence"/>
</dbReference>
<comment type="caution">
    <text evidence="2">The sequence shown here is derived from an EMBL/GenBank/DDBJ whole genome shotgun (WGS) entry which is preliminary data.</text>
</comment>
<accession>A0ABU6TR80</accession>
<feature type="region of interest" description="Disordered" evidence="1">
    <location>
        <begin position="1"/>
        <end position="23"/>
    </location>
</feature>
<keyword evidence="3" id="KW-1185">Reference proteome</keyword>
<protein>
    <submittedName>
        <fullName evidence="2">Uncharacterized protein</fullName>
    </submittedName>
</protein>
<evidence type="ECO:0000313" key="2">
    <source>
        <dbReference type="EMBL" id="MED6151327.1"/>
    </source>
</evidence>
<evidence type="ECO:0000256" key="1">
    <source>
        <dbReference type="SAM" id="MobiDB-lite"/>
    </source>
</evidence>
<evidence type="ECO:0000313" key="3">
    <source>
        <dbReference type="Proteomes" id="UP001341840"/>
    </source>
</evidence>
<proteinExistence type="predicted"/>
<reference evidence="2 3" key="1">
    <citation type="journal article" date="2023" name="Plants (Basel)">
        <title>Bridging the Gap: Combining Genomics and Transcriptomics Approaches to Understand Stylosanthes scabra, an Orphan Legume from the Brazilian Caatinga.</title>
        <authorList>
            <person name="Ferreira-Neto J.R.C."/>
            <person name="da Silva M.D."/>
            <person name="Binneck E."/>
            <person name="de Melo N.F."/>
            <person name="da Silva R.H."/>
            <person name="de Melo A.L.T.M."/>
            <person name="Pandolfi V."/>
            <person name="Bustamante F.O."/>
            <person name="Brasileiro-Vidal A.C."/>
            <person name="Benko-Iseppon A.M."/>
        </authorList>
    </citation>
    <scope>NUCLEOTIDE SEQUENCE [LARGE SCALE GENOMIC DNA]</scope>
    <source>
        <tissue evidence="2">Leaves</tissue>
    </source>
</reference>
<dbReference type="EMBL" id="JASCZI010091840">
    <property type="protein sequence ID" value="MED6151327.1"/>
    <property type="molecule type" value="Genomic_DNA"/>
</dbReference>
<name>A0ABU6TR80_9FABA</name>
<gene>
    <name evidence="2" type="ORF">PIB30_081445</name>
</gene>